<dbReference type="Proteomes" id="UP001157502">
    <property type="component" value="Chromosome 15"/>
</dbReference>
<dbReference type="EMBL" id="CM055742">
    <property type="protein sequence ID" value="KAJ8000540.1"/>
    <property type="molecule type" value="Genomic_DNA"/>
</dbReference>
<gene>
    <name evidence="1" type="ORF">DPEC_G00181170</name>
</gene>
<comment type="caution">
    <text evidence="1">The sequence shown here is derived from an EMBL/GenBank/DDBJ whole genome shotgun (WGS) entry which is preliminary data.</text>
</comment>
<evidence type="ECO:0000313" key="2">
    <source>
        <dbReference type="Proteomes" id="UP001157502"/>
    </source>
</evidence>
<reference evidence="1" key="1">
    <citation type="submission" date="2021-05" db="EMBL/GenBank/DDBJ databases">
        <authorList>
            <person name="Pan Q."/>
            <person name="Jouanno E."/>
            <person name="Zahm M."/>
            <person name="Klopp C."/>
            <person name="Cabau C."/>
            <person name="Louis A."/>
            <person name="Berthelot C."/>
            <person name="Parey E."/>
            <person name="Roest Crollius H."/>
            <person name="Montfort J."/>
            <person name="Robinson-Rechavi M."/>
            <person name="Bouchez O."/>
            <person name="Lampietro C."/>
            <person name="Lopez Roques C."/>
            <person name="Donnadieu C."/>
            <person name="Postlethwait J."/>
            <person name="Bobe J."/>
            <person name="Dillon D."/>
            <person name="Chandos A."/>
            <person name="von Hippel F."/>
            <person name="Guiguen Y."/>
        </authorList>
    </citation>
    <scope>NUCLEOTIDE SEQUENCE</scope>
    <source>
        <strain evidence="1">YG-Jan2019</strain>
    </source>
</reference>
<sequence length="257" mass="28799">MLYSSADIINVVLGFPTNVYVLWLIVTGQGGTITSDFFVLNLAVSEILSSISNMMFITSGQLGLAVLVKFGQFFAGFTLYGRPLFQSCICVERYLAVIHPVTFLKYKPLRYRVGCSGVVWVLVIGSCFEYMFVESVFACKYYAMTFNLVLFSVMVFCCLAVLRALKRPGPGDREGDGDREGTNNMKLRAFRIISTIMVAMVLMYLPLVLLLTIYHYLDPTDYCFGMSICFSIIIIGGFVQPLLYLHRAGKLPCLMKP</sequence>
<name>A0ACC2GAG2_DALPE</name>
<organism evidence="1 2">
    <name type="scientific">Dallia pectoralis</name>
    <name type="common">Alaska blackfish</name>
    <dbReference type="NCBI Taxonomy" id="75939"/>
    <lineage>
        <taxon>Eukaryota</taxon>
        <taxon>Metazoa</taxon>
        <taxon>Chordata</taxon>
        <taxon>Craniata</taxon>
        <taxon>Vertebrata</taxon>
        <taxon>Euteleostomi</taxon>
        <taxon>Actinopterygii</taxon>
        <taxon>Neopterygii</taxon>
        <taxon>Teleostei</taxon>
        <taxon>Protacanthopterygii</taxon>
        <taxon>Esociformes</taxon>
        <taxon>Umbridae</taxon>
        <taxon>Dallia</taxon>
    </lineage>
</organism>
<keyword evidence="2" id="KW-1185">Reference proteome</keyword>
<accession>A0ACC2GAG2</accession>
<protein>
    <submittedName>
        <fullName evidence="1">Uncharacterized protein</fullName>
    </submittedName>
</protein>
<evidence type="ECO:0000313" key="1">
    <source>
        <dbReference type="EMBL" id="KAJ8000540.1"/>
    </source>
</evidence>
<proteinExistence type="predicted"/>